<accession>A0A0K9X9M5</accession>
<proteinExistence type="predicted"/>
<protein>
    <submittedName>
        <fullName evidence="1">Uncharacterized protein</fullName>
    </submittedName>
</protein>
<sequence>MWGRRRKTDGRLWAAAHEELTDATELAGRTYARLDQELARFEGTLEEIRSLLGRGDGVPVHAVQAQLAPAQQVLQPCREARIHYEEARDLWRHPETEDAPALIEAAERFRDLAEAAEELIESLTDTNVLFAEVRDKLVALPAKIAPIRERIHASLAAARAELARPGAAAAGRFTLEARLHAAEDRLRELDAGRVDAEGRAFTDLYRDLEVRIAEVRDALAREGG</sequence>
<name>A0A0K9X9M5_9ACTN</name>
<comment type="caution">
    <text evidence="1">The sequence shown here is derived from an EMBL/GenBank/DDBJ whole genome shotgun (WGS) entry which is preliminary data.</text>
</comment>
<evidence type="ECO:0000313" key="1">
    <source>
        <dbReference type="EMBL" id="KNB50114.1"/>
    </source>
</evidence>
<dbReference type="STRING" id="1678637.AC230_25790"/>
<dbReference type="Proteomes" id="UP000037288">
    <property type="component" value="Unassembled WGS sequence"/>
</dbReference>
<dbReference type="PATRIC" id="fig|1678637.3.peg.5507"/>
<evidence type="ECO:0000313" key="2">
    <source>
        <dbReference type="Proteomes" id="UP000037288"/>
    </source>
</evidence>
<keyword evidence="2" id="KW-1185">Reference proteome</keyword>
<dbReference type="RefSeq" id="WP_049718659.1">
    <property type="nucleotide sequence ID" value="NZ_LFXA01000017.1"/>
</dbReference>
<reference evidence="2" key="1">
    <citation type="submission" date="2015-07" db="EMBL/GenBank/DDBJ databases">
        <title>Draft genome sequence of Streptomyces sp. CMAA 1322, a bacterium isolated from Caatinga biome, from dry forest semiarid of Brazil.</title>
        <authorList>
            <person name="Santos S.N."/>
            <person name="Gacesa R."/>
            <person name="Taketani R.G."/>
            <person name="Long P.F."/>
            <person name="Melo I.S."/>
        </authorList>
    </citation>
    <scope>NUCLEOTIDE SEQUENCE [LARGE SCALE GENOMIC DNA]</scope>
    <source>
        <strain evidence="2">CMAA 1322</strain>
    </source>
</reference>
<dbReference type="OrthoDB" id="4231285at2"/>
<dbReference type="AlphaFoldDB" id="A0A0K9X9M5"/>
<gene>
    <name evidence="1" type="ORF">AC230_25790</name>
</gene>
<organism evidence="1 2">
    <name type="scientific">Streptomyces caatingaensis</name>
    <dbReference type="NCBI Taxonomy" id="1678637"/>
    <lineage>
        <taxon>Bacteria</taxon>
        <taxon>Bacillati</taxon>
        <taxon>Actinomycetota</taxon>
        <taxon>Actinomycetes</taxon>
        <taxon>Kitasatosporales</taxon>
        <taxon>Streptomycetaceae</taxon>
        <taxon>Streptomyces</taxon>
    </lineage>
</organism>
<dbReference type="EMBL" id="LFXA01000017">
    <property type="protein sequence ID" value="KNB50114.1"/>
    <property type="molecule type" value="Genomic_DNA"/>
</dbReference>